<accession>Q6AVC3</accession>
<evidence type="ECO:0000313" key="3">
    <source>
        <dbReference type="Proteomes" id="UP000000763"/>
    </source>
</evidence>
<reference evidence="3" key="1">
    <citation type="journal article" date="2005" name="Nature">
        <title>The map-based sequence of the rice genome.</title>
        <authorList>
            <consortium name="International rice genome sequencing project (IRGSP)"/>
            <person name="Matsumoto T."/>
            <person name="Wu J."/>
            <person name="Kanamori H."/>
            <person name="Katayose Y."/>
            <person name="Fujisawa M."/>
            <person name="Namiki N."/>
            <person name="Mizuno H."/>
            <person name="Yamamoto K."/>
            <person name="Antonio B.A."/>
            <person name="Baba T."/>
            <person name="Sakata K."/>
            <person name="Nagamura Y."/>
            <person name="Aoki H."/>
            <person name="Arikawa K."/>
            <person name="Arita K."/>
            <person name="Bito T."/>
            <person name="Chiden Y."/>
            <person name="Fujitsuka N."/>
            <person name="Fukunaka R."/>
            <person name="Hamada M."/>
            <person name="Harada C."/>
            <person name="Hayashi A."/>
            <person name="Hijishita S."/>
            <person name="Honda M."/>
            <person name="Hosokawa S."/>
            <person name="Ichikawa Y."/>
            <person name="Idonuma A."/>
            <person name="Iijima M."/>
            <person name="Ikeda M."/>
            <person name="Ikeno M."/>
            <person name="Ito K."/>
            <person name="Ito S."/>
            <person name="Ito T."/>
            <person name="Ito Y."/>
            <person name="Ito Y."/>
            <person name="Iwabuchi A."/>
            <person name="Kamiya K."/>
            <person name="Karasawa W."/>
            <person name="Kurita K."/>
            <person name="Katagiri S."/>
            <person name="Kikuta A."/>
            <person name="Kobayashi H."/>
            <person name="Kobayashi N."/>
            <person name="Machita K."/>
            <person name="Maehara T."/>
            <person name="Masukawa M."/>
            <person name="Mizubayashi T."/>
            <person name="Mukai Y."/>
            <person name="Nagasaki H."/>
            <person name="Nagata Y."/>
            <person name="Naito S."/>
            <person name="Nakashima M."/>
            <person name="Nakama Y."/>
            <person name="Nakamichi Y."/>
            <person name="Nakamura M."/>
            <person name="Meguro A."/>
            <person name="Negishi M."/>
            <person name="Ohta I."/>
            <person name="Ohta T."/>
            <person name="Okamoto M."/>
            <person name="Ono N."/>
            <person name="Saji S."/>
            <person name="Sakaguchi M."/>
            <person name="Sakai K."/>
            <person name="Shibata M."/>
            <person name="Shimokawa T."/>
            <person name="Song J."/>
            <person name="Takazaki Y."/>
            <person name="Terasawa K."/>
            <person name="Tsugane M."/>
            <person name="Tsuji K."/>
            <person name="Ueda S."/>
            <person name="Waki K."/>
            <person name="Yamagata H."/>
            <person name="Yamamoto M."/>
            <person name="Yamamoto S."/>
            <person name="Yamane H."/>
            <person name="Yoshiki S."/>
            <person name="Yoshihara R."/>
            <person name="Yukawa K."/>
            <person name="Zhong H."/>
            <person name="Yano M."/>
            <person name="Yuan Q."/>
            <person name="Ouyang S."/>
            <person name="Liu J."/>
            <person name="Jones K.M."/>
            <person name="Gansberger K."/>
            <person name="Moffat K."/>
            <person name="Hill J."/>
            <person name="Bera J."/>
            <person name="Fadrosh D."/>
            <person name="Jin S."/>
            <person name="Johri S."/>
            <person name="Kim M."/>
            <person name="Overton L."/>
            <person name="Reardon M."/>
            <person name="Tsitrin T."/>
            <person name="Vuong H."/>
            <person name="Weaver B."/>
            <person name="Ciecko A."/>
            <person name="Tallon L."/>
            <person name="Jackson J."/>
            <person name="Pai G."/>
            <person name="Aken S.V."/>
            <person name="Utterback T."/>
            <person name="Reidmuller S."/>
            <person name="Feldblyum T."/>
            <person name="Hsiao J."/>
            <person name="Zismann V."/>
            <person name="Iobst S."/>
            <person name="de Vazeille A.R."/>
            <person name="Buell C.R."/>
            <person name="Ying K."/>
            <person name="Li Y."/>
            <person name="Lu T."/>
            <person name="Huang Y."/>
            <person name="Zhao Q."/>
            <person name="Feng Q."/>
            <person name="Zhang L."/>
            <person name="Zhu J."/>
            <person name="Weng Q."/>
            <person name="Mu J."/>
            <person name="Lu Y."/>
            <person name="Fan D."/>
            <person name="Liu Y."/>
            <person name="Guan J."/>
            <person name="Zhang Y."/>
            <person name="Yu S."/>
            <person name="Liu X."/>
            <person name="Zhang Y."/>
            <person name="Hong G."/>
            <person name="Han B."/>
            <person name="Choisne N."/>
            <person name="Demange N."/>
            <person name="Orjeda G."/>
            <person name="Samain S."/>
            <person name="Cattolico L."/>
            <person name="Pelletier E."/>
            <person name="Couloux A."/>
            <person name="Segurens B."/>
            <person name="Wincker P."/>
            <person name="D'Hont A."/>
            <person name="Scarpelli C."/>
            <person name="Weissenbach J."/>
            <person name="Salanoubat M."/>
            <person name="Quetier F."/>
            <person name="Yu Y."/>
            <person name="Kim H.R."/>
            <person name="Rambo T."/>
            <person name="Currie J."/>
            <person name="Collura K."/>
            <person name="Luo M."/>
            <person name="Yang T."/>
            <person name="Ammiraju J.S.S."/>
            <person name="Engler F."/>
            <person name="Soderlund C."/>
            <person name="Wing R.A."/>
            <person name="Palmer L.E."/>
            <person name="de la Bastide M."/>
            <person name="Spiegel L."/>
            <person name="Nascimento L."/>
            <person name="Zutavern T."/>
            <person name="O'Shaughnessy A."/>
            <person name="Dike S."/>
            <person name="Dedhia N."/>
            <person name="Preston R."/>
            <person name="Balija V."/>
            <person name="McCombie W.R."/>
            <person name="Chow T."/>
            <person name="Chen H."/>
            <person name="Chung M."/>
            <person name="Chen C."/>
            <person name="Shaw J."/>
            <person name="Wu H."/>
            <person name="Hsiao K."/>
            <person name="Chao Y."/>
            <person name="Chu M."/>
            <person name="Cheng C."/>
            <person name="Hour A."/>
            <person name="Lee P."/>
            <person name="Lin S."/>
            <person name="Lin Y."/>
            <person name="Liou J."/>
            <person name="Liu S."/>
            <person name="Hsing Y."/>
            <person name="Raghuvanshi S."/>
            <person name="Mohanty A."/>
            <person name="Bharti A.K."/>
            <person name="Gaur A."/>
            <person name="Gupta V."/>
            <person name="Kumar D."/>
            <person name="Ravi V."/>
            <person name="Vij S."/>
            <person name="Kapur A."/>
            <person name="Khurana P."/>
            <person name="Khurana P."/>
            <person name="Khurana J.P."/>
            <person name="Tyagi A.K."/>
            <person name="Gaikwad K."/>
            <person name="Singh A."/>
            <person name="Dalal V."/>
            <person name="Srivastava S."/>
            <person name="Dixit A."/>
            <person name="Pal A.K."/>
            <person name="Ghazi I.A."/>
            <person name="Yadav M."/>
            <person name="Pandit A."/>
            <person name="Bhargava A."/>
            <person name="Sureshbabu K."/>
            <person name="Batra K."/>
            <person name="Sharma T.R."/>
            <person name="Mohapatra T."/>
            <person name="Singh N.K."/>
            <person name="Messing J."/>
            <person name="Nelson A.B."/>
            <person name="Fuks G."/>
            <person name="Kavchok S."/>
            <person name="Keizer G."/>
            <person name="Linton E."/>
            <person name="Llaca V."/>
            <person name="Song R."/>
            <person name="Tanyolac B."/>
            <person name="Young S."/>
            <person name="Ho-Il K."/>
            <person name="Hahn J.H."/>
            <person name="Sangsakoo G."/>
            <person name="Vanavichit A."/>
            <person name="de Mattos Luiz.A.T."/>
            <person name="Zimmer P.D."/>
            <person name="Malone G."/>
            <person name="Dellagostin O."/>
            <person name="de Oliveira A.C."/>
            <person name="Bevan M."/>
            <person name="Bancroft I."/>
            <person name="Minx P."/>
            <person name="Cordum H."/>
            <person name="Wilson R."/>
            <person name="Cheng Z."/>
            <person name="Jin W."/>
            <person name="Jiang J."/>
            <person name="Leong S.A."/>
            <person name="Iwama H."/>
            <person name="Gojobori T."/>
            <person name="Itoh T."/>
            <person name="Niimura Y."/>
            <person name="Fujii Y."/>
            <person name="Habara T."/>
            <person name="Sakai H."/>
            <person name="Sato Y."/>
            <person name="Wilson G."/>
            <person name="Kumar K."/>
            <person name="McCouch S."/>
            <person name="Juretic N."/>
            <person name="Hoen D."/>
            <person name="Wright S."/>
            <person name="Bruskiewich R."/>
            <person name="Bureau T."/>
            <person name="Miyao A."/>
            <person name="Hirochika H."/>
            <person name="Nishikawa T."/>
            <person name="Kadowaki K."/>
            <person name="Sugiura M."/>
            <person name="Burr B."/>
            <person name="Sasaki T."/>
        </authorList>
    </citation>
    <scope>NUCLEOTIDE SEQUENCE [LARGE SCALE GENOMIC DNA]</scope>
    <source>
        <strain evidence="3">cv. Nipponbare</strain>
    </source>
</reference>
<evidence type="ECO:0000313" key="2">
    <source>
        <dbReference type="EMBL" id="AAT77301.1"/>
    </source>
</evidence>
<evidence type="ECO:0000256" key="1">
    <source>
        <dbReference type="SAM" id="MobiDB-lite"/>
    </source>
</evidence>
<sequence length="341" mass="39833">MQWINWEELQAHNDPVINSVIANCDLMGIRSFMTLQQNWCNEIIAQFYATVYFDRYRAMHWMTQGSWYSVSYQQLAEIWGFRLRSLLNLDDLHNLQIPANTDLLPRYTRNDPNVVLGKVDGLKLYFAYLNRMFRRSFVPNDGDASSMNHLSRTMLLRFDPPPHRFHVYHFVWEEIRMASIQYKKGLVYAPHIMRMIETVTQLQFRHDVTHSQLHLRLLKAPRSSATRDVPSSSTQPPPAPERPASVARREPSPLFRILRSLFGLCSAEAKKNRRLRNSAKKTARDVKFLKARYYEDHHIDIPPSPLGFEAEPDEPEDEEIEDPFAGLPSDFDFFGYGHGYG</sequence>
<feature type="region of interest" description="Disordered" evidence="1">
    <location>
        <begin position="221"/>
        <end position="248"/>
    </location>
</feature>
<feature type="compositionally biased region" description="Acidic residues" evidence="1">
    <location>
        <begin position="310"/>
        <end position="322"/>
    </location>
</feature>
<dbReference type="EMBL" id="AC104275">
    <property type="protein sequence ID" value="AAT77301.1"/>
    <property type="molecule type" value="Genomic_DNA"/>
</dbReference>
<dbReference type="AlphaFoldDB" id="Q6AVC3"/>
<gene>
    <name evidence="2" type="ORF">OJ1212_C10.7</name>
</gene>
<feature type="compositionally biased region" description="Polar residues" evidence="1">
    <location>
        <begin position="223"/>
        <end position="234"/>
    </location>
</feature>
<name>Q6AVC3_ORYSJ</name>
<proteinExistence type="predicted"/>
<dbReference type="Proteomes" id="UP000000763">
    <property type="component" value="Chromosome 5"/>
</dbReference>
<organism evidence="2 3">
    <name type="scientific">Oryza sativa subsp. japonica</name>
    <name type="common">Rice</name>
    <dbReference type="NCBI Taxonomy" id="39947"/>
    <lineage>
        <taxon>Eukaryota</taxon>
        <taxon>Viridiplantae</taxon>
        <taxon>Streptophyta</taxon>
        <taxon>Embryophyta</taxon>
        <taxon>Tracheophyta</taxon>
        <taxon>Spermatophyta</taxon>
        <taxon>Magnoliopsida</taxon>
        <taxon>Liliopsida</taxon>
        <taxon>Poales</taxon>
        <taxon>Poaceae</taxon>
        <taxon>BOP clade</taxon>
        <taxon>Oryzoideae</taxon>
        <taxon>Oryzeae</taxon>
        <taxon>Oryzinae</taxon>
        <taxon>Oryza</taxon>
        <taxon>Oryza sativa</taxon>
    </lineage>
</organism>
<reference evidence="3" key="2">
    <citation type="journal article" date="2008" name="Nucleic Acids Res.">
        <title>The rice annotation project database (RAP-DB): 2008 update.</title>
        <authorList>
            <consortium name="The rice annotation project (RAP)"/>
        </authorList>
    </citation>
    <scope>GENOME REANNOTATION</scope>
    <source>
        <strain evidence="3">cv. Nipponbare</strain>
    </source>
</reference>
<feature type="region of interest" description="Disordered" evidence="1">
    <location>
        <begin position="302"/>
        <end position="328"/>
    </location>
</feature>
<protein>
    <submittedName>
        <fullName evidence="2">Uncharacterized protein</fullName>
    </submittedName>
</protein>